<feature type="region of interest" description="Disordered" evidence="1">
    <location>
        <begin position="60"/>
        <end position="87"/>
    </location>
</feature>
<gene>
    <name evidence="2" type="ORF">HID58_075202</name>
</gene>
<keyword evidence="3" id="KW-1185">Reference proteome</keyword>
<proteinExistence type="predicted"/>
<organism evidence="2 3">
    <name type="scientific">Brassica napus</name>
    <name type="common">Rape</name>
    <dbReference type="NCBI Taxonomy" id="3708"/>
    <lineage>
        <taxon>Eukaryota</taxon>
        <taxon>Viridiplantae</taxon>
        <taxon>Streptophyta</taxon>
        <taxon>Embryophyta</taxon>
        <taxon>Tracheophyta</taxon>
        <taxon>Spermatophyta</taxon>
        <taxon>Magnoliopsida</taxon>
        <taxon>eudicotyledons</taxon>
        <taxon>Gunneridae</taxon>
        <taxon>Pentapetalae</taxon>
        <taxon>rosids</taxon>
        <taxon>malvids</taxon>
        <taxon>Brassicales</taxon>
        <taxon>Brassicaceae</taxon>
        <taxon>Brassiceae</taxon>
        <taxon>Brassica</taxon>
    </lineage>
</organism>
<sequence>MTTTDKAMDGRTIGDVRQAQRRYSHVEIGSQRRRFMRRREDEQTLGITLDKYTVAESDCKPGSGCRGGHSVVSIGEPLASDDGRPRL</sequence>
<accession>A0ABQ7YJ13</accession>
<reference evidence="2 3" key="1">
    <citation type="submission" date="2021-05" db="EMBL/GenBank/DDBJ databases">
        <title>Genome Assembly of Synthetic Allotetraploid Brassica napus Reveals Homoeologous Exchanges between Subgenomes.</title>
        <authorList>
            <person name="Davis J.T."/>
        </authorList>
    </citation>
    <scope>NUCLEOTIDE SEQUENCE [LARGE SCALE GENOMIC DNA]</scope>
    <source>
        <strain evidence="3">cv. Da-Ae</strain>
        <tissue evidence="2">Seedling</tissue>
    </source>
</reference>
<evidence type="ECO:0000313" key="3">
    <source>
        <dbReference type="Proteomes" id="UP000824890"/>
    </source>
</evidence>
<name>A0ABQ7YJ13_BRANA</name>
<comment type="caution">
    <text evidence="2">The sequence shown here is derived from an EMBL/GenBank/DDBJ whole genome shotgun (WGS) entry which is preliminary data.</text>
</comment>
<dbReference type="Proteomes" id="UP000824890">
    <property type="component" value="Unassembled WGS sequence"/>
</dbReference>
<evidence type="ECO:0000256" key="1">
    <source>
        <dbReference type="SAM" id="MobiDB-lite"/>
    </source>
</evidence>
<dbReference type="EMBL" id="JAGKQM010000017">
    <property type="protein sequence ID" value="KAH0868180.1"/>
    <property type="molecule type" value="Genomic_DNA"/>
</dbReference>
<protein>
    <submittedName>
        <fullName evidence="2">Uncharacterized protein</fullName>
    </submittedName>
</protein>
<evidence type="ECO:0000313" key="2">
    <source>
        <dbReference type="EMBL" id="KAH0868180.1"/>
    </source>
</evidence>